<dbReference type="KEGG" id="pkc:PKB_5367"/>
<feature type="signal peptide" evidence="8">
    <location>
        <begin position="1"/>
        <end position="17"/>
    </location>
</feature>
<evidence type="ECO:0000313" key="9">
    <source>
        <dbReference type="EMBL" id="CDF86679.1"/>
    </source>
</evidence>
<dbReference type="OrthoDB" id="5520910at2"/>
<keyword evidence="8" id="KW-0732">Signal</keyword>
<dbReference type="eggNOG" id="COG3909">
    <property type="taxonomic scope" value="Bacteria"/>
</dbReference>
<evidence type="ECO:0000256" key="1">
    <source>
        <dbReference type="ARBA" id="ARBA00022448"/>
    </source>
</evidence>
<evidence type="ECO:0000313" key="10">
    <source>
        <dbReference type="Proteomes" id="UP000025241"/>
    </source>
</evidence>
<dbReference type="AlphaFoldDB" id="A0A024HPW9"/>
<evidence type="ECO:0000256" key="5">
    <source>
        <dbReference type="ARBA" id="ARBA00023004"/>
    </source>
</evidence>
<gene>
    <name evidence="9" type="ORF">PKB_5367</name>
</gene>
<name>A0A024HPW9_PSEKB</name>
<dbReference type="SUPFAM" id="SSF47175">
    <property type="entry name" value="Cytochromes"/>
    <property type="match status" value="1"/>
</dbReference>
<proteinExistence type="predicted"/>
<dbReference type="PIRSF" id="PIRSF000027">
    <property type="entry name" value="Cytc_c_prime"/>
    <property type="match status" value="1"/>
</dbReference>
<dbReference type="PATRIC" id="fig|1301098.3.peg.5354"/>
<dbReference type="Pfam" id="PF01322">
    <property type="entry name" value="Cytochrom_C_2"/>
    <property type="match status" value="1"/>
</dbReference>
<keyword evidence="2 7" id="KW-0349">Heme</keyword>
<reference evidence="9 10" key="2">
    <citation type="submission" date="2014-05" db="EMBL/GenBank/DDBJ databases">
        <title>Genome sequence of the 3-chlorobenzoate degrading bacterium Pseudomonas knackmussii B13 shows multiple evidence for horizontal gene transfer.</title>
        <authorList>
            <person name="Miyazaki R."/>
            <person name="Bertelli C."/>
            <person name="Falquet L."/>
            <person name="Robinson-Rechavi M."/>
            <person name="Gharib W."/>
            <person name="Roy S."/>
            <person name="Van der Meer J.R."/>
        </authorList>
    </citation>
    <scope>NUCLEOTIDE SEQUENCE [LARGE SCALE GENOMIC DNA]</scope>
    <source>
        <strain evidence="9 10">B13</strain>
    </source>
</reference>
<dbReference type="HOGENOM" id="CLU_106713_4_0_6"/>
<accession>A0A024HPW9</accession>
<dbReference type="InterPro" id="IPR012127">
    <property type="entry name" value="Cyt_c_prime"/>
</dbReference>
<feature type="binding site" description="covalent" evidence="7">
    <location>
        <position position="145"/>
    </location>
    <ligand>
        <name>heme c</name>
        <dbReference type="ChEBI" id="CHEBI:61717"/>
    </ligand>
</feature>
<evidence type="ECO:0000256" key="4">
    <source>
        <dbReference type="ARBA" id="ARBA00022982"/>
    </source>
</evidence>
<dbReference type="PROSITE" id="PS51257">
    <property type="entry name" value="PROKAR_LIPOPROTEIN"/>
    <property type="match status" value="1"/>
</dbReference>
<dbReference type="InterPro" id="IPR002321">
    <property type="entry name" value="Cyt_c_II"/>
</dbReference>
<dbReference type="STRING" id="1301098.PKB_5367"/>
<keyword evidence="3 6" id="KW-0479">Metal-binding</keyword>
<dbReference type="PROSITE" id="PS51009">
    <property type="entry name" value="CYTCII"/>
    <property type="match status" value="1"/>
</dbReference>
<dbReference type="GO" id="GO:0020037">
    <property type="term" value="F:heme binding"/>
    <property type="evidence" value="ECO:0007669"/>
    <property type="project" value="InterPro"/>
</dbReference>
<sequence>MKLKTLSVLLLAGVALAGCHRLDPNSPLAKRQAVFKQMLHASEDMGGMLRGRIVFDAEKFRADSVKLNELAGQPWQYFPTSKPTDEGGDSRAKDELWQRQLEFQADSKTFQQAVTALEANTRAATPTAEGVRKDFAAVEDACEACHKKFRAL</sequence>
<comment type="PTM">
    <text evidence="7">Binds 1 heme group per subunit.</text>
</comment>
<evidence type="ECO:0000256" key="3">
    <source>
        <dbReference type="ARBA" id="ARBA00022723"/>
    </source>
</evidence>
<dbReference type="Proteomes" id="UP000025241">
    <property type="component" value="Chromosome I"/>
</dbReference>
<dbReference type="GO" id="GO:0022900">
    <property type="term" value="P:electron transport chain"/>
    <property type="evidence" value="ECO:0007669"/>
    <property type="project" value="InterPro"/>
</dbReference>
<dbReference type="Gene3D" id="1.20.120.10">
    <property type="entry name" value="Cytochrome c/b562"/>
    <property type="match status" value="1"/>
</dbReference>
<dbReference type="GO" id="GO:0009055">
    <property type="term" value="F:electron transfer activity"/>
    <property type="evidence" value="ECO:0007669"/>
    <property type="project" value="InterPro"/>
</dbReference>
<evidence type="ECO:0000256" key="6">
    <source>
        <dbReference type="PIRSR" id="PIRSR000027-1"/>
    </source>
</evidence>
<feature type="chain" id="PRO_5001530320" evidence="8">
    <location>
        <begin position="18"/>
        <end position="152"/>
    </location>
</feature>
<feature type="binding site" description="covalent" evidence="7">
    <location>
        <position position="142"/>
    </location>
    <ligand>
        <name>heme c</name>
        <dbReference type="ChEBI" id="CHEBI:61717"/>
    </ligand>
</feature>
<evidence type="ECO:0000256" key="7">
    <source>
        <dbReference type="PIRSR" id="PIRSR000027-2"/>
    </source>
</evidence>
<dbReference type="EMBL" id="HG322950">
    <property type="protein sequence ID" value="CDF86679.1"/>
    <property type="molecule type" value="Genomic_DNA"/>
</dbReference>
<dbReference type="GO" id="GO:0005506">
    <property type="term" value="F:iron ion binding"/>
    <property type="evidence" value="ECO:0007669"/>
    <property type="project" value="InterPro"/>
</dbReference>
<keyword evidence="10" id="KW-1185">Reference proteome</keyword>
<keyword evidence="1" id="KW-0813">Transport</keyword>
<keyword evidence="4" id="KW-0249">Electron transport</keyword>
<evidence type="ECO:0000256" key="8">
    <source>
        <dbReference type="SAM" id="SignalP"/>
    </source>
</evidence>
<dbReference type="RefSeq" id="WP_043255966.1">
    <property type="nucleotide sequence ID" value="NZ_HG322950.1"/>
</dbReference>
<feature type="binding site" description="axial binding residue" evidence="6">
    <location>
        <position position="146"/>
    </location>
    <ligand>
        <name>heme c</name>
        <dbReference type="ChEBI" id="CHEBI:61717"/>
    </ligand>
    <ligandPart>
        <name>Fe</name>
        <dbReference type="ChEBI" id="CHEBI:18248"/>
    </ligandPart>
</feature>
<evidence type="ECO:0000256" key="2">
    <source>
        <dbReference type="ARBA" id="ARBA00022617"/>
    </source>
</evidence>
<reference evidence="9 10" key="1">
    <citation type="submission" date="2013-03" db="EMBL/GenBank/DDBJ databases">
        <authorList>
            <person name="Linke B."/>
        </authorList>
    </citation>
    <scope>NUCLEOTIDE SEQUENCE [LARGE SCALE GENOMIC DNA]</scope>
    <source>
        <strain evidence="9 10">B13</strain>
    </source>
</reference>
<keyword evidence="5 6" id="KW-0408">Iron</keyword>
<protein>
    <submittedName>
        <fullName evidence="9">Putative cytochrome c</fullName>
    </submittedName>
</protein>
<dbReference type="GO" id="GO:0042597">
    <property type="term" value="C:periplasmic space"/>
    <property type="evidence" value="ECO:0007669"/>
    <property type="project" value="InterPro"/>
</dbReference>
<dbReference type="InterPro" id="IPR010980">
    <property type="entry name" value="Cyt_c/b562"/>
</dbReference>
<organism evidence="9 10">
    <name type="scientific">Pseudomonas knackmussii (strain DSM 6978 / CCUG 54928 / LMG 23759 / B13)</name>
    <dbReference type="NCBI Taxonomy" id="1301098"/>
    <lineage>
        <taxon>Bacteria</taxon>
        <taxon>Pseudomonadati</taxon>
        <taxon>Pseudomonadota</taxon>
        <taxon>Gammaproteobacteria</taxon>
        <taxon>Pseudomonadales</taxon>
        <taxon>Pseudomonadaceae</taxon>
        <taxon>Pseudomonas</taxon>
    </lineage>
</organism>